<evidence type="ECO:0000313" key="10">
    <source>
        <dbReference type="Proteomes" id="UP001302949"/>
    </source>
</evidence>
<dbReference type="Proteomes" id="UP001302949">
    <property type="component" value="Unassembled WGS sequence"/>
</dbReference>
<comment type="similarity">
    <text evidence="2">Belongs to the binding-protein-dependent transport system permease family. FecCD subfamily.</text>
</comment>
<keyword evidence="4" id="KW-1003">Cell membrane</keyword>
<dbReference type="InterPro" id="IPR000522">
    <property type="entry name" value="ABC_transptr_permease_BtuC"/>
</dbReference>
<evidence type="ECO:0000256" key="5">
    <source>
        <dbReference type="ARBA" id="ARBA00022692"/>
    </source>
</evidence>
<protein>
    <submittedName>
        <fullName evidence="9">Iron ABC transporter permease</fullName>
    </submittedName>
</protein>
<dbReference type="PANTHER" id="PTHR30472:SF25">
    <property type="entry name" value="ABC TRANSPORTER PERMEASE PROTEIN MJ0876-RELATED"/>
    <property type="match status" value="1"/>
</dbReference>
<comment type="subcellular location">
    <subcellularLocation>
        <location evidence="1">Cell membrane</location>
        <topology evidence="1">Multi-pass membrane protein</topology>
    </subcellularLocation>
</comment>
<keyword evidence="5 8" id="KW-0812">Transmembrane</keyword>
<dbReference type="PANTHER" id="PTHR30472">
    <property type="entry name" value="FERRIC ENTEROBACTIN TRANSPORT SYSTEM PERMEASE PROTEIN"/>
    <property type="match status" value="1"/>
</dbReference>
<keyword evidence="6 8" id="KW-1133">Transmembrane helix</keyword>
<feature type="transmembrane region" description="Helical" evidence="8">
    <location>
        <begin position="21"/>
        <end position="47"/>
    </location>
</feature>
<comment type="caution">
    <text evidence="9">The sequence shown here is derived from an EMBL/GenBank/DDBJ whole genome shotgun (WGS) entry which is preliminary data.</text>
</comment>
<dbReference type="CDD" id="cd06550">
    <property type="entry name" value="TM_ABC_iron-siderophores_like"/>
    <property type="match status" value="1"/>
</dbReference>
<feature type="transmembrane region" description="Helical" evidence="8">
    <location>
        <begin position="175"/>
        <end position="197"/>
    </location>
</feature>
<feature type="transmembrane region" description="Helical" evidence="8">
    <location>
        <begin position="266"/>
        <end position="293"/>
    </location>
</feature>
<dbReference type="SUPFAM" id="SSF81345">
    <property type="entry name" value="ABC transporter involved in vitamin B12 uptake, BtuC"/>
    <property type="match status" value="1"/>
</dbReference>
<dbReference type="RefSeq" id="WP_323295569.1">
    <property type="nucleotide sequence ID" value="NZ_JAYFUM010000005.1"/>
</dbReference>
<dbReference type="Gene3D" id="1.10.3470.10">
    <property type="entry name" value="ABC transporter involved in vitamin B12 uptake, BtuC"/>
    <property type="match status" value="1"/>
</dbReference>
<feature type="transmembrane region" description="Helical" evidence="8">
    <location>
        <begin position="334"/>
        <end position="353"/>
    </location>
</feature>
<accession>A0ABU5Q6D6</accession>
<evidence type="ECO:0000256" key="4">
    <source>
        <dbReference type="ARBA" id="ARBA00022475"/>
    </source>
</evidence>
<evidence type="ECO:0000256" key="1">
    <source>
        <dbReference type="ARBA" id="ARBA00004651"/>
    </source>
</evidence>
<keyword evidence="7 8" id="KW-0472">Membrane</keyword>
<evidence type="ECO:0000313" key="9">
    <source>
        <dbReference type="EMBL" id="MEA5138401.1"/>
    </source>
</evidence>
<evidence type="ECO:0000256" key="3">
    <source>
        <dbReference type="ARBA" id="ARBA00022448"/>
    </source>
</evidence>
<keyword evidence="3" id="KW-0813">Transport</keyword>
<evidence type="ECO:0000256" key="8">
    <source>
        <dbReference type="SAM" id="Phobius"/>
    </source>
</evidence>
<feature type="transmembrane region" description="Helical" evidence="8">
    <location>
        <begin position="109"/>
        <end position="128"/>
    </location>
</feature>
<feature type="transmembrane region" description="Helical" evidence="8">
    <location>
        <begin position="305"/>
        <end position="328"/>
    </location>
</feature>
<name>A0ABU5Q6D6_9BACT</name>
<dbReference type="InterPro" id="IPR037294">
    <property type="entry name" value="ABC_BtuC-like"/>
</dbReference>
<reference evidence="9 10" key="1">
    <citation type="submission" date="2023-12" db="EMBL/GenBank/DDBJ databases">
        <title>Novel species of the genus Arcicella isolated from rivers.</title>
        <authorList>
            <person name="Lu H."/>
        </authorList>
    </citation>
    <scope>NUCLEOTIDE SEQUENCE [LARGE SCALE GENOMIC DNA]</scope>
    <source>
        <strain evidence="9 10">KCTC 23307</strain>
    </source>
</reference>
<feature type="transmembrane region" description="Helical" evidence="8">
    <location>
        <begin position="81"/>
        <end position="102"/>
    </location>
</feature>
<feature type="transmembrane region" description="Helical" evidence="8">
    <location>
        <begin position="140"/>
        <end position="163"/>
    </location>
</feature>
<keyword evidence="10" id="KW-1185">Reference proteome</keyword>
<evidence type="ECO:0000256" key="7">
    <source>
        <dbReference type="ARBA" id="ARBA00023136"/>
    </source>
</evidence>
<evidence type="ECO:0000256" key="6">
    <source>
        <dbReference type="ARBA" id="ARBA00022989"/>
    </source>
</evidence>
<proteinExistence type="inferred from homology"/>
<dbReference type="EMBL" id="JAYFUM010000005">
    <property type="protein sequence ID" value="MEA5138401.1"/>
    <property type="molecule type" value="Genomic_DNA"/>
</dbReference>
<gene>
    <name evidence="9" type="ORF">VB248_04625</name>
</gene>
<dbReference type="Pfam" id="PF01032">
    <property type="entry name" value="FecCD"/>
    <property type="match status" value="1"/>
</dbReference>
<evidence type="ECO:0000256" key="2">
    <source>
        <dbReference type="ARBA" id="ARBA00007935"/>
    </source>
</evidence>
<sequence length="358" mass="37487">MNTIAWQQSRSLGFSYTKAGIILTSLVLILMAVGIWAVGVGAVSISFKEVGCILLNELGWVNTHFSEQQALILTVIRLPRVLMGMLVGAVLGITGASMQGLFRNPLADPGLIGISSGASLFAVGMIVLELKVIQELNGLAGLYGMSFVAFFGACLTTILVYQLSKVEGKAVVTTMLLAGIAVNALSGAITGLMTYMANDAQLRTIQFWGLGSLGGASWDALKVATPLCLVPLVFVPRLGKALNAFALGESQAEHLGINPVRLKNQVIVLTTLGVGVSVALCGAIGFVGLIIPHIIRLLTGADHRLVLPASALLGAIVLTLADLVSRTIVAPAELPIGIVTAMLGTPVFIWILIKNRNQ</sequence>
<organism evidence="9 10">
    <name type="scientific">Arcicella rigui</name>
    <dbReference type="NCBI Taxonomy" id="797020"/>
    <lineage>
        <taxon>Bacteria</taxon>
        <taxon>Pseudomonadati</taxon>
        <taxon>Bacteroidota</taxon>
        <taxon>Cytophagia</taxon>
        <taxon>Cytophagales</taxon>
        <taxon>Flectobacillaceae</taxon>
        <taxon>Arcicella</taxon>
    </lineage>
</organism>